<evidence type="ECO:0000313" key="2">
    <source>
        <dbReference type="Proteomes" id="UP000031760"/>
    </source>
</evidence>
<dbReference type="EMBL" id="AP014548">
    <property type="protein sequence ID" value="BAO54755.1"/>
    <property type="molecule type" value="Genomic_DNA"/>
</dbReference>
<dbReference type="STRING" id="1454201.NMS_0746"/>
<protein>
    <recommendedName>
        <fullName evidence="3">Lipoprotein</fullName>
    </recommendedName>
</protein>
<sequence length="162" mass="18047">MKFLSLFAFVVLTSSCCSQKIDSTVGPFENGRQPYAQSWTGGIPGSGSGVNLFMPGLDIKADNIDRIYFQGMITDDIEVIDSTTNDLVARFKTDFNSTPDANMNLDPKKEYGNQAPTVRKDFPFKLKDDEMVVKFIRNGKTYHTKFIGVARKSAMDLPSKPQ</sequence>
<dbReference type="OrthoDB" id="1364277at2"/>
<reference evidence="1 2" key="1">
    <citation type="journal article" date="2014" name="Proc. Natl. Acad. Sci. U.S.A.">
        <title>Functional characterization of flavobacteria rhodopsins reveals a unique class of light-driven chloride pump in bacteria.</title>
        <authorList>
            <person name="Yoshizawa S."/>
            <person name="Kumagai Y."/>
            <person name="Kim H."/>
            <person name="Ogura Y."/>
            <person name="Hayashi T."/>
            <person name="Iwasaki W."/>
            <person name="DeLong E.F."/>
            <person name="Kogure K."/>
        </authorList>
    </citation>
    <scope>NUCLEOTIDE SEQUENCE [LARGE SCALE GENOMIC DNA]</scope>
    <source>
        <strain evidence="1 2">S1-08</strain>
    </source>
</reference>
<dbReference type="RefSeq" id="WP_041495462.1">
    <property type="nucleotide sequence ID" value="NZ_AP014548.1"/>
</dbReference>
<dbReference type="HOGENOM" id="CLU_133190_0_0_10"/>
<accession>W8VQ01</accession>
<name>W8VQ01_9FLAO</name>
<keyword evidence="2" id="KW-1185">Reference proteome</keyword>
<dbReference type="AlphaFoldDB" id="W8VQ01"/>
<dbReference type="KEGG" id="nmf:NMS_0746"/>
<evidence type="ECO:0008006" key="3">
    <source>
        <dbReference type="Google" id="ProtNLM"/>
    </source>
</evidence>
<dbReference type="PROSITE" id="PS51257">
    <property type="entry name" value="PROKAR_LIPOPROTEIN"/>
    <property type="match status" value="1"/>
</dbReference>
<dbReference type="Proteomes" id="UP000031760">
    <property type="component" value="Chromosome"/>
</dbReference>
<organism evidence="1 2">
    <name type="scientific">Nonlabens marinus S1-08</name>
    <dbReference type="NCBI Taxonomy" id="1454201"/>
    <lineage>
        <taxon>Bacteria</taxon>
        <taxon>Pseudomonadati</taxon>
        <taxon>Bacteroidota</taxon>
        <taxon>Flavobacteriia</taxon>
        <taxon>Flavobacteriales</taxon>
        <taxon>Flavobacteriaceae</taxon>
        <taxon>Nonlabens</taxon>
    </lineage>
</organism>
<proteinExistence type="predicted"/>
<gene>
    <name evidence="1" type="ORF">NMS_0746</name>
</gene>
<evidence type="ECO:0000313" key="1">
    <source>
        <dbReference type="EMBL" id="BAO54755.1"/>
    </source>
</evidence>